<dbReference type="PRINTS" id="PR00080">
    <property type="entry name" value="SDRFAMILY"/>
</dbReference>
<dbReference type="PRINTS" id="PR00081">
    <property type="entry name" value="GDHRDH"/>
</dbReference>
<evidence type="ECO:0000256" key="1">
    <source>
        <dbReference type="ARBA" id="ARBA00006484"/>
    </source>
</evidence>
<dbReference type="PROSITE" id="PS00061">
    <property type="entry name" value="ADH_SHORT"/>
    <property type="match status" value="1"/>
</dbReference>
<comment type="similarity">
    <text evidence="1">Belongs to the short-chain dehydrogenases/reductases (SDR) family.</text>
</comment>
<dbReference type="InterPro" id="IPR020904">
    <property type="entry name" value="Sc_DH/Rdtase_CS"/>
</dbReference>
<dbReference type="Pfam" id="PF13561">
    <property type="entry name" value="adh_short_C2"/>
    <property type="match status" value="1"/>
</dbReference>
<comment type="caution">
    <text evidence="3">The sequence shown here is derived from an EMBL/GenBank/DDBJ whole genome shotgun (WGS) entry which is preliminary data.</text>
</comment>
<dbReference type="NCBIfam" id="NF006597">
    <property type="entry name" value="PRK09134.1"/>
    <property type="match status" value="1"/>
</dbReference>
<organism evidence="3">
    <name type="scientific">Acidicaldus sp</name>
    <dbReference type="NCBI Taxonomy" id="1872105"/>
    <lineage>
        <taxon>Bacteria</taxon>
        <taxon>Pseudomonadati</taxon>
        <taxon>Pseudomonadota</taxon>
        <taxon>Alphaproteobacteria</taxon>
        <taxon>Acetobacterales</taxon>
        <taxon>Acetobacteraceae</taxon>
        <taxon>Acidicaldus</taxon>
    </lineage>
</organism>
<dbReference type="InterPro" id="IPR002347">
    <property type="entry name" value="SDR_fam"/>
</dbReference>
<proteinExistence type="inferred from homology"/>
<dbReference type="AlphaFoldDB" id="A0A8J4HAQ9"/>
<name>A0A8J4HAQ9_9PROT</name>
<dbReference type="PANTHER" id="PTHR43639">
    <property type="entry name" value="OXIDOREDUCTASE, SHORT-CHAIN DEHYDROGENASE/REDUCTASE FAMILY (AFU_ORTHOLOGUE AFUA_5G02870)"/>
    <property type="match status" value="1"/>
</dbReference>
<dbReference type="PANTHER" id="PTHR43639:SF1">
    <property type="entry name" value="SHORT-CHAIN DEHYDROGENASE_REDUCTASE FAMILY PROTEIN"/>
    <property type="match status" value="1"/>
</dbReference>
<protein>
    <submittedName>
        <fullName evidence="3">SDR family oxidoreductase</fullName>
    </submittedName>
</protein>
<accession>A0A8J4HAQ9</accession>
<dbReference type="InterPro" id="IPR036291">
    <property type="entry name" value="NAD(P)-bd_dom_sf"/>
</dbReference>
<gene>
    <name evidence="3" type="ORF">ENY07_09320</name>
</gene>
<dbReference type="GO" id="GO:0016491">
    <property type="term" value="F:oxidoreductase activity"/>
    <property type="evidence" value="ECO:0007669"/>
    <property type="project" value="UniProtKB-KW"/>
</dbReference>
<sequence length="259" mass="27139">MKDDAIPATIPRAALVTGAGRRIGRALALALAEAGFAIAVHYRESQDSARETASLVRESGAAAAVVPADLACEEEVTTLIARAEAELGPIGVLVNNASVFERDEWDTATRASWDAHLAPNLRAPFVLIQNFARALPDDAEGVVINLLDQRVLALTPHFVSYTVSKAGLWALTRSMALALAPRIRVAAIGPGPILPSARQSAAQFARQSAATPLGRPGDPAEVARAALAILALPSFTGQILALDGGQHLQWGPAQEAIEE</sequence>
<evidence type="ECO:0000313" key="3">
    <source>
        <dbReference type="EMBL" id="HGC43400.1"/>
    </source>
</evidence>
<dbReference type="Gene3D" id="3.40.50.720">
    <property type="entry name" value="NAD(P)-binding Rossmann-like Domain"/>
    <property type="match status" value="1"/>
</dbReference>
<dbReference type="EMBL" id="DTQM01000181">
    <property type="protein sequence ID" value="HGC43400.1"/>
    <property type="molecule type" value="Genomic_DNA"/>
</dbReference>
<reference evidence="3" key="1">
    <citation type="journal article" date="2020" name="mSystems">
        <title>Genome- and Community-Level Interaction Insights into Carbon Utilization and Element Cycling Functions of Hydrothermarchaeota in Hydrothermal Sediment.</title>
        <authorList>
            <person name="Zhou Z."/>
            <person name="Liu Y."/>
            <person name="Xu W."/>
            <person name="Pan J."/>
            <person name="Luo Z.H."/>
            <person name="Li M."/>
        </authorList>
    </citation>
    <scope>NUCLEOTIDE SEQUENCE</scope>
    <source>
        <strain evidence="3">SpSt-997</strain>
    </source>
</reference>
<keyword evidence="2" id="KW-0560">Oxidoreductase</keyword>
<evidence type="ECO:0000256" key="2">
    <source>
        <dbReference type="ARBA" id="ARBA00023002"/>
    </source>
</evidence>
<dbReference type="SUPFAM" id="SSF51735">
    <property type="entry name" value="NAD(P)-binding Rossmann-fold domains"/>
    <property type="match status" value="1"/>
</dbReference>